<dbReference type="CDD" id="cd07067">
    <property type="entry name" value="HP_PGM_like"/>
    <property type="match status" value="1"/>
</dbReference>
<sequence>MLKLLLVRHGETTWNSSRRLQGDTDIPLSDNGRRQARALRETIAGHKPDALVCSPLSRTRETAALLGHPPSEDDLDPQWAEANLGEWAGRYAADIRAEGPEYDAWRAGTFRPPGGEGLNELSERVLLGLKALPPQGTVLVVTHGGPVRAVLRHLLDLDPTRIVPVAPASLTVLQLTGESTRLAAYNVVPPAVEPTEAPD</sequence>
<dbReference type="PANTHER" id="PTHR48100">
    <property type="entry name" value="BROAD-SPECIFICITY PHOSPHATASE YOR283W-RELATED"/>
    <property type="match status" value="1"/>
</dbReference>
<evidence type="ECO:0000313" key="5">
    <source>
        <dbReference type="Proteomes" id="UP001138997"/>
    </source>
</evidence>
<dbReference type="InterPro" id="IPR001345">
    <property type="entry name" value="PG/BPGM_mutase_AS"/>
</dbReference>
<dbReference type="RefSeq" id="WP_231440400.1">
    <property type="nucleotide sequence ID" value="NZ_JAJOMB010000004.1"/>
</dbReference>
<dbReference type="InterPro" id="IPR050275">
    <property type="entry name" value="PGM_Phosphatase"/>
</dbReference>
<dbReference type="PIRSF" id="PIRSF000709">
    <property type="entry name" value="6PFK_2-Ptase"/>
    <property type="match status" value="1"/>
</dbReference>
<evidence type="ECO:0000313" key="4">
    <source>
        <dbReference type="EMBL" id="MCD5311222.1"/>
    </source>
</evidence>
<keyword evidence="5" id="KW-1185">Reference proteome</keyword>
<feature type="binding site" evidence="3">
    <location>
        <position position="58"/>
    </location>
    <ligand>
        <name>substrate</name>
    </ligand>
</feature>
<accession>A0A9X1N9U0</accession>
<dbReference type="PANTHER" id="PTHR48100:SF1">
    <property type="entry name" value="HISTIDINE PHOSPHATASE FAMILY PROTEIN-RELATED"/>
    <property type="match status" value="1"/>
</dbReference>
<reference evidence="4" key="1">
    <citation type="submission" date="2021-11" db="EMBL/GenBank/DDBJ databases">
        <title>Streptomyces corallinus and Kineosporia corallina sp. nov., two new coral-derived marine actinobacteria.</title>
        <authorList>
            <person name="Buangrab K."/>
            <person name="Sutthacheep M."/>
            <person name="Yeemin T."/>
            <person name="Harunari E."/>
            <person name="Igarashi Y."/>
            <person name="Sripreechasak P."/>
            <person name="Kanchanasin P."/>
            <person name="Tanasupawat S."/>
            <person name="Phongsopitanun W."/>
        </authorList>
    </citation>
    <scope>NUCLEOTIDE SEQUENCE</scope>
    <source>
        <strain evidence="4">JCM 31032</strain>
    </source>
</reference>
<name>A0A9X1N9U0_9ACTN</name>
<comment type="caution">
    <text evidence="4">The sequence shown here is derived from an EMBL/GenBank/DDBJ whole genome shotgun (WGS) entry which is preliminary data.</text>
</comment>
<organism evidence="4 5">
    <name type="scientific">Kineosporia babensis</name>
    <dbReference type="NCBI Taxonomy" id="499548"/>
    <lineage>
        <taxon>Bacteria</taxon>
        <taxon>Bacillati</taxon>
        <taxon>Actinomycetota</taxon>
        <taxon>Actinomycetes</taxon>
        <taxon>Kineosporiales</taxon>
        <taxon>Kineosporiaceae</taxon>
        <taxon>Kineosporia</taxon>
    </lineage>
</organism>
<evidence type="ECO:0000256" key="3">
    <source>
        <dbReference type="PIRSR" id="PIRSR613078-2"/>
    </source>
</evidence>
<feature type="binding site" evidence="3">
    <location>
        <begin position="8"/>
        <end position="15"/>
    </location>
    <ligand>
        <name>substrate</name>
    </ligand>
</feature>
<dbReference type="SUPFAM" id="SSF53254">
    <property type="entry name" value="Phosphoglycerate mutase-like"/>
    <property type="match status" value="1"/>
</dbReference>
<dbReference type="PROSITE" id="PS00175">
    <property type="entry name" value="PG_MUTASE"/>
    <property type="match status" value="1"/>
</dbReference>
<dbReference type="InterPro" id="IPR029033">
    <property type="entry name" value="His_PPase_superfam"/>
</dbReference>
<protein>
    <submittedName>
        <fullName evidence="4">Histidine phosphatase family protein</fullName>
    </submittedName>
</protein>
<dbReference type="Proteomes" id="UP001138997">
    <property type="component" value="Unassembled WGS sequence"/>
</dbReference>
<dbReference type="SMART" id="SM00855">
    <property type="entry name" value="PGAM"/>
    <property type="match status" value="1"/>
</dbReference>
<gene>
    <name evidence="4" type="ORF">LR394_09955</name>
</gene>
<dbReference type="InterPro" id="IPR013078">
    <property type="entry name" value="His_Pase_superF_clade-1"/>
</dbReference>
<dbReference type="EMBL" id="JAJOMB010000004">
    <property type="protein sequence ID" value="MCD5311222.1"/>
    <property type="molecule type" value="Genomic_DNA"/>
</dbReference>
<proteinExistence type="predicted"/>
<dbReference type="Gene3D" id="3.40.50.1240">
    <property type="entry name" value="Phosphoglycerate mutase-like"/>
    <property type="match status" value="1"/>
</dbReference>
<keyword evidence="1" id="KW-0324">Glycolysis</keyword>
<evidence type="ECO:0000256" key="1">
    <source>
        <dbReference type="ARBA" id="ARBA00023152"/>
    </source>
</evidence>
<dbReference type="Pfam" id="PF00300">
    <property type="entry name" value="His_Phos_1"/>
    <property type="match status" value="1"/>
</dbReference>
<keyword evidence="2" id="KW-0413">Isomerase</keyword>
<dbReference type="AlphaFoldDB" id="A0A9X1N9U0"/>
<dbReference type="GO" id="GO:0016791">
    <property type="term" value="F:phosphatase activity"/>
    <property type="evidence" value="ECO:0007669"/>
    <property type="project" value="TreeGrafter"/>
</dbReference>
<evidence type="ECO:0000256" key="2">
    <source>
        <dbReference type="ARBA" id="ARBA00023235"/>
    </source>
</evidence>
<dbReference type="GO" id="GO:0005737">
    <property type="term" value="C:cytoplasm"/>
    <property type="evidence" value="ECO:0007669"/>
    <property type="project" value="TreeGrafter"/>
</dbReference>